<evidence type="ECO:0000256" key="2">
    <source>
        <dbReference type="SAM" id="MobiDB-lite"/>
    </source>
</evidence>
<dbReference type="PANTHER" id="PTHR43156:SF2">
    <property type="entry name" value="STAGE II SPORULATION PROTEIN E"/>
    <property type="match status" value="1"/>
</dbReference>
<dbReference type="InterPro" id="IPR052016">
    <property type="entry name" value="Bact_Sigma-Reg"/>
</dbReference>
<feature type="region of interest" description="Disordered" evidence="2">
    <location>
        <begin position="1"/>
        <end position="35"/>
    </location>
</feature>
<dbReference type="InterPro" id="IPR029016">
    <property type="entry name" value="GAF-like_dom_sf"/>
</dbReference>
<accession>A0A919DI30</accession>
<dbReference type="PANTHER" id="PTHR43156">
    <property type="entry name" value="STAGE II SPORULATION PROTEIN E-RELATED"/>
    <property type="match status" value="1"/>
</dbReference>
<dbReference type="InterPro" id="IPR036457">
    <property type="entry name" value="PPM-type-like_dom_sf"/>
</dbReference>
<organism evidence="4 5">
    <name type="scientific">Streptomyces longispororuber</name>
    <dbReference type="NCBI Taxonomy" id="68230"/>
    <lineage>
        <taxon>Bacteria</taxon>
        <taxon>Bacillati</taxon>
        <taxon>Actinomycetota</taxon>
        <taxon>Actinomycetes</taxon>
        <taxon>Kitasatosporales</taxon>
        <taxon>Streptomycetaceae</taxon>
        <taxon>Streptomyces</taxon>
    </lineage>
</organism>
<keyword evidence="1" id="KW-0378">Hydrolase</keyword>
<feature type="domain" description="PPM-type phosphatase" evidence="3">
    <location>
        <begin position="403"/>
        <end position="642"/>
    </location>
</feature>
<evidence type="ECO:0000313" key="4">
    <source>
        <dbReference type="EMBL" id="GHE46671.1"/>
    </source>
</evidence>
<evidence type="ECO:0000313" key="5">
    <source>
        <dbReference type="Proteomes" id="UP000608024"/>
    </source>
</evidence>
<evidence type="ECO:0000259" key="3">
    <source>
        <dbReference type="SMART" id="SM00331"/>
    </source>
</evidence>
<dbReference type="GO" id="GO:0016791">
    <property type="term" value="F:phosphatase activity"/>
    <property type="evidence" value="ECO:0007669"/>
    <property type="project" value="TreeGrafter"/>
</dbReference>
<dbReference type="FunFam" id="3.60.40.10:FF:000034">
    <property type="entry name" value="PAS domain S-box protein"/>
    <property type="match status" value="1"/>
</dbReference>
<proteinExistence type="predicted"/>
<keyword evidence="5" id="KW-1185">Reference proteome</keyword>
<dbReference type="RefSeq" id="WP_229925458.1">
    <property type="nucleotide sequence ID" value="NZ_BNBT01000014.1"/>
</dbReference>
<dbReference type="Pfam" id="PF13581">
    <property type="entry name" value="HATPase_c_2"/>
    <property type="match status" value="1"/>
</dbReference>
<evidence type="ECO:0000256" key="1">
    <source>
        <dbReference type="ARBA" id="ARBA00022801"/>
    </source>
</evidence>
<dbReference type="InterPro" id="IPR003594">
    <property type="entry name" value="HATPase_dom"/>
</dbReference>
<dbReference type="SUPFAM" id="SSF81606">
    <property type="entry name" value="PP2C-like"/>
    <property type="match status" value="1"/>
</dbReference>
<reference evidence="4" key="2">
    <citation type="submission" date="2020-09" db="EMBL/GenBank/DDBJ databases">
        <authorList>
            <person name="Sun Q."/>
            <person name="Ohkuma M."/>
        </authorList>
    </citation>
    <scope>NUCLEOTIDE SEQUENCE</scope>
    <source>
        <strain evidence="4">JCM 4784</strain>
    </source>
</reference>
<dbReference type="Gene3D" id="3.30.450.40">
    <property type="match status" value="1"/>
</dbReference>
<dbReference type="SMART" id="SM00331">
    <property type="entry name" value="PP2C_SIG"/>
    <property type="match status" value="1"/>
</dbReference>
<reference evidence="4" key="1">
    <citation type="journal article" date="2014" name="Int. J. Syst. Evol. Microbiol.">
        <title>Complete genome sequence of Corynebacterium casei LMG S-19264T (=DSM 44701T), isolated from a smear-ripened cheese.</title>
        <authorList>
            <consortium name="US DOE Joint Genome Institute (JGI-PGF)"/>
            <person name="Walter F."/>
            <person name="Albersmeier A."/>
            <person name="Kalinowski J."/>
            <person name="Ruckert C."/>
        </authorList>
    </citation>
    <scope>NUCLEOTIDE SEQUENCE</scope>
    <source>
        <strain evidence="4">JCM 4784</strain>
    </source>
</reference>
<sequence>MGAIPMQRETTFRASAEPGARPGQSPVVRTSLPGNPLAPSAARRFVRAALADWAELAAPAAAGIGDRLANDAVLVVSELVTNAVVHAGTSVEILCRLDGAAATEDAVDVVVVEVSDHHPARAVRSTPRAPKPDIPEYGRGLHLVATLAESWGITYRSGTKTVWARLPVDGEQILAGLPEAEPHTGDRAIQRSLRAAEILAPVPRRVPHDAEWVNRGALTFLAEASDLLAGQFDENLVAALAGQLLVPRLADWCAVWLDDEAESAGRAAGDRAPGTRLARVWHTSEQRIEELRRVLEKEPPRLADPAGPGAVPVPWPGEAVGGTTGGAAVAYRLLAGGRQLGTLVIGRAGLARFADEVTGLVEDFCRRVALAIGAARRYQRQATISRVLQRGLLPSAVAEIPGVQSGIVYEPREQGGPGGDFYDVFQAGRGRWCFALGDVQGKGPEAAVVIGLARPWLRLLAREGYEVAEVLDRLNQLLLDDATEAADAAAAVMAVAGGQGVPPEGTTARFLSLLYGELIPHEDGVHCTVASAGHPLPLLLDAEGQVRPAAEPQMLLGVVDDETYVSQTFDLRPGDTLLCVTDGVTERRAGGRLFDDGDGLAAALAGCAGLDAALVAERIRRLVHEFSSRPPDDDLAVLVLQAR</sequence>
<comment type="caution">
    <text evidence="4">The sequence shown here is derived from an EMBL/GenBank/DDBJ whole genome shotgun (WGS) entry which is preliminary data.</text>
</comment>
<dbReference type="InterPro" id="IPR036890">
    <property type="entry name" value="HATPase_C_sf"/>
</dbReference>
<dbReference type="CDD" id="cd16936">
    <property type="entry name" value="HATPase_RsbW-like"/>
    <property type="match status" value="1"/>
</dbReference>
<dbReference type="SUPFAM" id="SSF55874">
    <property type="entry name" value="ATPase domain of HSP90 chaperone/DNA topoisomerase II/histidine kinase"/>
    <property type="match status" value="1"/>
</dbReference>
<dbReference type="Gene3D" id="3.30.565.10">
    <property type="entry name" value="Histidine kinase-like ATPase, C-terminal domain"/>
    <property type="match status" value="1"/>
</dbReference>
<dbReference type="Gene3D" id="3.60.40.10">
    <property type="entry name" value="PPM-type phosphatase domain"/>
    <property type="match status" value="1"/>
</dbReference>
<dbReference type="InterPro" id="IPR001932">
    <property type="entry name" value="PPM-type_phosphatase-like_dom"/>
</dbReference>
<gene>
    <name evidence="4" type="ORF">GCM10018785_15460</name>
</gene>
<dbReference type="EMBL" id="BNBT01000014">
    <property type="protein sequence ID" value="GHE46671.1"/>
    <property type="molecule type" value="Genomic_DNA"/>
</dbReference>
<dbReference type="Pfam" id="PF07228">
    <property type="entry name" value="SpoIIE"/>
    <property type="match status" value="1"/>
</dbReference>
<dbReference type="AlphaFoldDB" id="A0A919DI30"/>
<protein>
    <recommendedName>
        <fullName evidence="3">PPM-type phosphatase domain-containing protein</fullName>
    </recommendedName>
</protein>
<dbReference type="SUPFAM" id="SSF55781">
    <property type="entry name" value="GAF domain-like"/>
    <property type="match status" value="1"/>
</dbReference>
<name>A0A919DI30_9ACTN</name>
<dbReference type="Proteomes" id="UP000608024">
    <property type="component" value="Unassembled WGS sequence"/>
</dbReference>